<sequence>MEKLSTVCVTGATGYIGDESKVQLLKKLEGADERLRLFEADLYDSKKFELAINGCDFVFLVATPLLHNPNSQASFFLALFLRFHLTAHMKN</sequence>
<dbReference type="Proteomes" id="UP001552299">
    <property type="component" value="Unassembled WGS sequence"/>
</dbReference>
<dbReference type="PANTHER" id="PTHR10366">
    <property type="entry name" value="NAD DEPENDENT EPIMERASE/DEHYDRATASE"/>
    <property type="match status" value="1"/>
</dbReference>
<dbReference type="InterPro" id="IPR050425">
    <property type="entry name" value="NAD(P)_dehydrat-like"/>
</dbReference>
<evidence type="ECO:0008006" key="4">
    <source>
        <dbReference type="Google" id="ProtNLM"/>
    </source>
</evidence>
<dbReference type="InterPro" id="IPR036291">
    <property type="entry name" value="NAD(P)-bd_dom_sf"/>
</dbReference>
<organism evidence="2 3">
    <name type="scientific">Dendrobium thyrsiflorum</name>
    <name type="common">Pinecone-like raceme dendrobium</name>
    <name type="synonym">Orchid</name>
    <dbReference type="NCBI Taxonomy" id="117978"/>
    <lineage>
        <taxon>Eukaryota</taxon>
        <taxon>Viridiplantae</taxon>
        <taxon>Streptophyta</taxon>
        <taxon>Embryophyta</taxon>
        <taxon>Tracheophyta</taxon>
        <taxon>Spermatophyta</taxon>
        <taxon>Magnoliopsida</taxon>
        <taxon>Liliopsida</taxon>
        <taxon>Asparagales</taxon>
        <taxon>Orchidaceae</taxon>
        <taxon>Epidendroideae</taxon>
        <taxon>Malaxideae</taxon>
        <taxon>Dendrobiinae</taxon>
        <taxon>Dendrobium</taxon>
    </lineage>
</organism>
<evidence type="ECO:0000313" key="2">
    <source>
        <dbReference type="EMBL" id="KAL0925181.1"/>
    </source>
</evidence>
<dbReference type="Gene3D" id="3.40.50.720">
    <property type="entry name" value="NAD(P)-binding Rossmann-like Domain"/>
    <property type="match status" value="1"/>
</dbReference>
<dbReference type="GO" id="GO:0016491">
    <property type="term" value="F:oxidoreductase activity"/>
    <property type="evidence" value="ECO:0007669"/>
    <property type="project" value="UniProtKB-KW"/>
</dbReference>
<gene>
    <name evidence="2" type="ORF">M5K25_003494</name>
</gene>
<keyword evidence="1" id="KW-0560">Oxidoreductase</keyword>
<keyword evidence="3" id="KW-1185">Reference proteome</keyword>
<comment type="caution">
    <text evidence="2">The sequence shown here is derived from an EMBL/GenBank/DDBJ whole genome shotgun (WGS) entry which is preliminary data.</text>
</comment>
<dbReference type="EMBL" id="JANQDX010000004">
    <property type="protein sequence ID" value="KAL0925181.1"/>
    <property type="molecule type" value="Genomic_DNA"/>
</dbReference>
<accession>A0ABD0VQR1</accession>
<evidence type="ECO:0000256" key="1">
    <source>
        <dbReference type="ARBA" id="ARBA00023002"/>
    </source>
</evidence>
<protein>
    <recommendedName>
        <fullName evidence="4">NmrA-like domain-containing protein</fullName>
    </recommendedName>
</protein>
<reference evidence="2 3" key="1">
    <citation type="journal article" date="2024" name="Plant Biotechnol. J.">
        <title>Dendrobium thyrsiflorum genome and its molecular insights into genes involved in important horticultural traits.</title>
        <authorList>
            <person name="Chen B."/>
            <person name="Wang J.Y."/>
            <person name="Zheng P.J."/>
            <person name="Li K.L."/>
            <person name="Liang Y.M."/>
            <person name="Chen X.F."/>
            <person name="Zhang C."/>
            <person name="Zhao X."/>
            <person name="He X."/>
            <person name="Zhang G.Q."/>
            <person name="Liu Z.J."/>
            <person name="Xu Q."/>
        </authorList>
    </citation>
    <scope>NUCLEOTIDE SEQUENCE [LARGE SCALE GENOMIC DNA]</scope>
    <source>
        <strain evidence="2">GZMU011</strain>
    </source>
</reference>
<name>A0ABD0VQR1_DENTH</name>
<proteinExistence type="predicted"/>
<dbReference type="SUPFAM" id="SSF51735">
    <property type="entry name" value="NAD(P)-binding Rossmann-fold domains"/>
    <property type="match status" value="1"/>
</dbReference>
<dbReference type="PANTHER" id="PTHR10366:SF696">
    <property type="entry name" value="OS07G0601900 PROTEIN"/>
    <property type="match status" value="1"/>
</dbReference>
<dbReference type="AlphaFoldDB" id="A0ABD0VQR1"/>
<evidence type="ECO:0000313" key="3">
    <source>
        <dbReference type="Proteomes" id="UP001552299"/>
    </source>
</evidence>